<dbReference type="Pfam" id="PF01549">
    <property type="entry name" value="ShK"/>
    <property type="match status" value="5"/>
</dbReference>
<evidence type="ECO:0000313" key="12">
    <source>
        <dbReference type="RefSeq" id="XP_022328104.1"/>
    </source>
</evidence>
<evidence type="ECO:0000256" key="5">
    <source>
        <dbReference type="ARBA" id="ARBA00023180"/>
    </source>
</evidence>
<keyword evidence="2" id="KW-0964">Secreted</keyword>
<organism evidence="11 12">
    <name type="scientific">Crassostrea virginica</name>
    <name type="common">Eastern oyster</name>
    <dbReference type="NCBI Taxonomy" id="6565"/>
    <lineage>
        <taxon>Eukaryota</taxon>
        <taxon>Metazoa</taxon>
        <taxon>Spiralia</taxon>
        <taxon>Lophotrochozoa</taxon>
        <taxon>Mollusca</taxon>
        <taxon>Bivalvia</taxon>
        <taxon>Autobranchia</taxon>
        <taxon>Pteriomorphia</taxon>
        <taxon>Ostreida</taxon>
        <taxon>Ostreoidea</taxon>
        <taxon>Ostreidae</taxon>
        <taxon>Crassostrea</taxon>
    </lineage>
</organism>
<feature type="domain" description="VWFA" evidence="9">
    <location>
        <begin position="45"/>
        <end position="218"/>
    </location>
</feature>
<evidence type="ECO:0000256" key="3">
    <source>
        <dbReference type="ARBA" id="ARBA00022729"/>
    </source>
</evidence>
<dbReference type="GeneID" id="111127294"/>
<keyword evidence="3 8" id="KW-0732">Signal</keyword>
<dbReference type="AlphaFoldDB" id="A0A8B8DKH9"/>
<dbReference type="Proteomes" id="UP000694844">
    <property type="component" value="Chromosome 3"/>
</dbReference>
<evidence type="ECO:0000256" key="7">
    <source>
        <dbReference type="SAM" id="MobiDB-lite"/>
    </source>
</evidence>
<dbReference type="SMART" id="SM00254">
    <property type="entry name" value="ShKT"/>
    <property type="match status" value="5"/>
</dbReference>
<dbReference type="PROSITE" id="PS51670">
    <property type="entry name" value="SHKT"/>
    <property type="match status" value="1"/>
</dbReference>
<evidence type="ECO:0000256" key="8">
    <source>
        <dbReference type="SAM" id="SignalP"/>
    </source>
</evidence>
<comment type="caution">
    <text evidence="6">Lacks conserved residue(s) required for the propagation of feature annotation.</text>
</comment>
<dbReference type="SUPFAM" id="SSF53300">
    <property type="entry name" value="vWA-like"/>
    <property type="match status" value="1"/>
</dbReference>
<dbReference type="InterPro" id="IPR003582">
    <property type="entry name" value="ShKT_dom"/>
</dbReference>
<dbReference type="InterPro" id="IPR036465">
    <property type="entry name" value="vWFA_dom_sf"/>
</dbReference>
<name>A0A8B8DKH9_CRAVI</name>
<evidence type="ECO:0000256" key="6">
    <source>
        <dbReference type="PROSITE-ProRule" id="PRU01005"/>
    </source>
</evidence>
<feature type="signal peptide" evidence="8">
    <location>
        <begin position="1"/>
        <end position="16"/>
    </location>
</feature>
<keyword evidence="11" id="KW-1185">Reference proteome</keyword>
<evidence type="ECO:0000259" key="9">
    <source>
        <dbReference type="PROSITE" id="PS50234"/>
    </source>
</evidence>
<evidence type="ECO:0000313" key="11">
    <source>
        <dbReference type="Proteomes" id="UP000694844"/>
    </source>
</evidence>
<dbReference type="Gene3D" id="3.40.50.410">
    <property type="entry name" value="von Willebrand factor, type A domain"/>
    <property type="match status" value="1"/>
</dbReference>
<dbReference type="InterPro" id="IPR002035">
    <property type="entry name" value="VWF_A"/>
</dbReference>
<dbReference type="SMART" id="SM00327">
    <property type="entry name" value="VWA"/>
    <property type="match status" value="1"/>
</dbReference>
<proteinExistence type="predicted"/>
<feature type="region of interest" description="Disordered" evidence="7">
    <location>
        <begin position="536"/>
        <end position="564"/>
    </location>
</feature>
<gene>
    <name evidence="12" type="primary">LOC111127294</name>
</gene>
<dbReference type="FunFam" id="3.40.50.410:FF:000004">
    <property type="entry name" value="collagen alpha-6(VI) chain"/>
    <property type="match status" value="1"/>
</dbReference>
<reference evidence="12" key="1">
    <citation type="submission" date="2025-08" db="UniProtKB">
        <authorList>
            <consortium name="RefSeq"/>
        </authorList>
    </citation>
    <scope>IDENTIFICATION</scope>
    <source>
        <tissue evidence="12">Whole sample</tissue>
    </source>
</reference>
<evidence type="ECO:0000256" key="1">
    <source>
        <dbReference type="ARBA" id="ARBA00004613"/>
    </source>
</evidence>
<feature type="compositionally biased region" description="Low complexity" evidence="7">
    <location>
        <begin position="546"/>
        <end position="564"/>
    </location>
</feature>
<dbReference type="PROSITE" id="PS50234">
    <property type="entry name" value="VWFA"/>
    <property type="match status" value="1"/>
</dbReference>
<dbReference type="PRINTS" id="PR00453">
    <property type="entry name" value="VWFADOMAIN"/>
</dbReference>
<dbReference type="Pfam" id="PF00092">
    <property type="entry name" value="VWA"/>
    <property type="match status" value="1"/>
</dbReference>
<dbReference type="OrthoDB" id="6131950at2759"/>
<feature type="domain" description="ShKT" evidence="10">
    <location>
        <begin position="356"/>
        <end position="392"/>
    </location>
</feature>
<keyword evidence="4" id="KW-0677">Repeat</keyword>
<evidence type="ECO:0000256" key="2">
    <source>
        <dbReference type="ARBA" id="ARBA00022525"/>
    </source>
</evidence>
<sequence length="564" mass="61343">MFSFVILSVVWSCSYGFLTDGLNSLLINPVGTQNPLLNCSLKPADIVFLLDASGSEGSRHFNEQLNFVSTFAKEFDIGPSNVQISVVSYSTRVMENFNLKRYPNKADLINAIHRIPYLSGSTHTSEAINFVRQHSFTPGAGDRPPVTDVLFVVTDGQSISPTNTKHAADLAHQAGIKTFAIGVGSSISKQELQNIASDPQHVFHVSTFDALHQLQSELRNKTCEALTYSSLYCTNHISNCQNYGHSSCVTYAQWARDNCPLYCGYCAAQGSPTPMVLTTITTTNPPTPAVVTQGVCIDQISNCHDYGISVCSQYRQWADENCPRYCAFCQAPPTPPPPMTTTTAFATPPPLVAGPCEDKIPTCLDYLARDSTTCNKYLDWSTFNCRRTCGICHDSNTPPPLVITTTPPPTTTTPKPTTVAATTLHYDVCQDEVHSCESYGPSICFNYRDWAARKCAKFCLFCEVTTTTTTTTTTTPAPTTEPPCVDVDPDCEDRGPAVCFQNQTWAQLNCRVFCALCTPPSTTTMQMAVPLTQAPATQQPFPPTAAPTTATTEPSTNPTIIVIG</sequence>
<comment type="subcellular location">
    <subcellularLocation>
        <location evidence="1">Secreted</location>
    </subcellularLocation>
</comment>
<keyword evidence="5" id="KW-0325">Glycoprotein</keyword>
<protein>
    <submittedName>
        <fullName evidence="12">Uncharacterized protein LOC111127294 isoform X2</fullName>
    </submittedName>
</protein>
<accession>A0A8B8DKH9</accession>
<evidence type="ECO:0000259" key="10">
    <source>
        <dbReference type="PROSITE" id="PS51670"/>
    </source>
</evidence>
<feature type="chain" id="PRO_5034118355" evidence="8">
    <location>
        <begin position="17"/>
        <end position="564"/>
    </location>
</feature>
<dbReference type="PANTHER" id="PTHR24020:SF20">
    <property type="entry name" value="PH DOMAIN-CONTAINING PROTEIN"/>
    <property type="match status" value="1"/>
</dbReference>
<dbReference type="GO" id="GO:0005576">
    <property type="term" value="C:extracellular region"/>
    <property type="evidence" value="ECO:0007669"/>
    <property type="project" value="UniProtKB-SubCell"/>
</dbReference>
<evidence type="ECO:0000256" key="4">
    <source>
        <dbReference type="ARBA" id="ARBA00022737"/>
    </source>
</evidence>
<dbReference type="PANTHER" id="PTHR24020">
    <property type="entry name" value="COLLAGEN ALPHA"/>
    <property type="match status" value="1"/>
</dbReference>
<dbReference type="RefSeq" id="XP_022328104.1">
    <property type="nucleotide sequence ID" value="XM_022472396.1"/>
</dbReference>
<dbReference type="InterPro" id="IPR050525">
    <property type="entry name" value="ECM_Assembly_Org"/>
</dbReference>